<name>A0A427B5E1_ENSVE</name>
<evidence type="ECO:0000256" key="1">
    <source>
        <dbReference type="SAM" id="Phobius"/>
    </source>
</evidence>
<proteinExistence type="predicted"/>
<gene>
    <name evidence="2" type="ORF">B296_00016973</name>
</gene>
<evidence type="ECO:0000313" key="3">
    <source>
        <dbReference type="Proteomes" id="UP000287651"/>
    </source>
</evidence>
<dbReference type="EMBL" id="AMZH03000447">
    <property type="protein sequence ID" value="RRT83693.1"/>
    <property type="molecule type" value="Genomic_DNA"/>
</dbReference>
<keyword evidence="1" id="KW-0472">Membrane</keyword>
<feature type="transmembrane region" description="Helical" evidence="1">
    <location>
        <begin position="117"/>
        <end position="136"/>
    </location>
</feature>
<keyword evidence="1" id="KW-0812">Transmembrane</keyword>
<organism evidence="2 3">
    <name type="scientific">Ensete ventricosum</name>
    <name type="common">Abyssinian banana</name>
    <name type="synonym">Musa ensete</name>
    <dbReference type="NCBI Taxonomy" id="4639"/>
    <lineage>
        <taxon>Eukaryota</taxon>
        <taxon>Viridiplantae</taxon>
        <taxon>Streptophyta</taxon>
        <taxon>Embryophyta</taxon>
        <taxon>Tracheophyta</taxon>
        <taxon>Spermatophyta</taxon>
        <taxon>Magnoliopsida</taxon>
        <taxon>Liliopsida</taxon>
        <taxon>Zingiberales</taxon>
        <taxon>Musaceae</taxon>
        <taxon>Ensete</taxon>
    </lineage>
</organism>
<evidence type="ECO:0000313" key="2">
    <source>
        <dbReference type="EMBL" id="RRT83693.1"/>
    </source>
</evidence>
<keyword evidence="1" id="KW-1133">Transmembrane helix</keyword>
<reference evidence="2 3" key="1">
    <citation type="journal article" date="2014" name="Agronomy (Basel)">
        <title>A Draft Genome Sequence for Ensete ventricosum, the Drought-Tolerant Tree Against Hunger.</title>
        <authorList>
            <person name="Harrison J."/>
            <person name="Moore K.A."/>
            <person name="Paszkiewicz K."/>
            <person name="Jones T."/>
            <person name="Grant M."/>
            <person name="Ambacheew D."/>
            <person name="Muzemil S."/>
            <person name="Studholme D.J."/>
        </authorList>
    </citation>
    <scope>NUCLEOTIDE SEQUENCE [LARGE SCALE GENOMIC DNA]</scope>
</reference>
<protein>
    <submittedName>
        <fullName evidence="2">Uncharacterized protein</fullName>
    </submittedName>
</protein>
<feature type="transmembrane region" description="Helical" evidence="1">
    <location>
        <begin position="21"/>
        <end position="38"/>
    </location>
</feature>
<sequence length="187" mass="21323">SDRQSEPGGREEGKGGMEGGVTYWQALFLSSILGWVVASSQFDLTRRVRAMTQPRVTRRVLADTPSILRLQVNTKAVSHSRPLMPVKNWDFCRSFRVWVNKIYLLHYVLENYPQRDGIVVAIMLGLIFLLVMLIGVGEMTSTWQNFFGYSINSTKGLRNECHICLRKEKRSNLGFIILVLDILLFGV</sequence>
<feature type="non-terminal residue" evidence="2">
    <location>
        <position position="1"/>
    </location>
</feature>
<comment type="caution">
    <text evidence="2">The sequence shown here is derived from an EMBL/GenBank/DDBJ whole genome shotgun (WGS) entry which is preliminary data.</text>
</comment>
<dbReference type="AlphaFoldDB" id="A0A427B5E1"/>
<dbReference type="Proteomes" id="UP000287651">
    <property type="component" value="Unassembled WGS sequence"/>
</dbReference>
<accession>A0A427B5E1</accession>